<organism evidence="2 3">
    <name type="scientific">Francisella frigiditurris</name>
    <dbReference type="NCBI Taxonomy" id="1542390"/>
    <lineage>
        <taxon>Bacteria</taxon>
        <taxon>Pseudomonadati</taxon>
        <taxon>Pseudomonadota</taxon>
        <taxon>Gammaproteobacteria</taxon>
        <taxon>Thiotrichales</taxon>
        <taxon>Francisellaceae</taxon>
        <taxon>Francisella</taxon>
    </lineage>
</organism>
<dbReference type="GO" id="GO:0061504">
    <property type="term" value="P:cyclic threonylcarbamoyladenosine biosynthetic process"/>
    <property type="evidence" value="ECO:0007669"/>
    <property type="project" value="TreeGrafter"/>
</dbReference>
<dbReference type="GO" id="GO:0061503">
    <property type="term" value="F:tRNA threonylcarbamoyladenosine dehydratase"/>
    <property type="evidence" value="ECO:0007669"/>
    <property type="project" value="TreeGrafter"/>
</dbReference>
<dbReference type="OrthoDB" id="272552at2"/>
<dbReference type="Pfam" id="PF00899">
    <property type="entry name" value="ThiF"/>
    <property type="match status" value="1"/>
</dbReference>
<evidence type="ECO:0000313" key="3">
    <source>
        <dbReference type="Proteomes" id="UP000182521"/>
    </source>
</evidence>
<dbReference type="PANTHER" id="PTHR43267">
    <property type="entry name" value="TRNA THREONYLCARBAMOYLADENOSINE DEHYDRATASE"/>
    <property type="match status" value="1"/>
</dbReference>
<keyword evidence="3" id="KW-1185">Reference proteome</keyword>
<name>A0A1J0KSC5_9GAMM</name>
<evidence type="ECO:0000259" key="1">
    <source>
        <dbReference type="Pfam" id="PF00899"/>
    </source>
</evidence>
<dbReference type="InterPro" id="IPR000594">
    <property type="entry name" value="ThiF_NAD_FAD-bd"/>
</dbReference>
<feature type="domain" description="THIF-type NAD/FAD binding fold" evidence="1">
    <location>
        <begin position="19"/>
        <end position="265"/>
    </location>
</feature>
<reference evidence="3" key="1">
    <citation type="submission" date="2014-10" db="EMBL/GenBank/DDBJ databases">
        <authorList>
            <person name="Kuske C.R."/>
            <person name="Challacombe J.F."/>
            <person name="Daligault H.E."/>
            <person name="Davenport K.W."/>
            <person name="Johnson S.L."/>
            <person name="Siddaramappa S."/>
            <person name="Petersen J.M."/>
        </authorList>
    </citation>
    <scope>NUCLEOTIDE SEQUENCE [LARGE SCALE GENOMIC DNA]</scope>
    <source>
        <strain evidence="3">CA97-1460</strain>
    </source>
</reference>
<protein>
    <submittedName>
        <fullName evidence="2">ThiF family protein</fullName>
    </submittedName>
</protein>
<dbReference type="InterPro" id="IPR035985">
    <property type="entry name" value="Ubiquitin-activating_enz"/>
</dbReference>
<dbReference type="InterPro" id="IPR045886">
    <property type="entry name" value="ThiF/MoeB/HesA"/>
</dbReference>
<dbReference type="Gene3D" id="3.40.50.720">
    <property type="entry name" value="NAD(P)-binding Rossmann-like Domain"/>
    <property type="match status" value="1"/>
</dbReference>
<dbReference type="GO" id="GO:0008641">
    <property type="term" value="F:ubiquitin-like modifier activating enzyme activity"/>
    <property type="evidence" value="ECO:0007669"/>
    <property type="project" value="InterPro"/>
</dbReference>
<proteinExistence type="predicted"/>
<evidence type="ECO:0000313" key="2">
    <source>
        <dbReference type="EMBL" id="APC96587.1"/>
    </source>
</evidence>
<dbReference type="AlphaFoldDB" id="A0A1J0KSC5"/>
<dbReference type="SUPFAM" id="SSF69572">
    <property type="entry name" value="Activating enzymes of the ubiquitin-like proteins"/>
    <property type="match status" value="1"/>
</dbReference>
<dbReference type="RefSeq" id="WP_071663230.1">
    <property type="nucleotide sequence ID" value="NZ_CP009654.1"/>
</dbReference>
<dbReference type="PANTHER" id="PTHR43267:SF1">
    <property type="entry name" value="TRNA THREONYLCARBAMOYLADENOSINE DEHYDRATASE"/>
    <property type="match status" value="1"/>
</dbReference>
<gene>
    <name evidence="2" type="ORF">KX01_205</name>
</gene>
<dbReference type="STRING" id="1542390.KX01_205"/>
<dbReference type="EMBL" id="CP009654">
    <property type="protein sequence ID" value="APC96587.1"/>
    <property type="molecule type" value="Genomic_DNA"/>
</dbReference>
<accession>A0A1J0KSC5</accession>
<dbReference type="KEGG" id="frc:KX01_205"/>
<sequence length="287" mass="31642">MIDQLSPDKFYHEVTKKNIGVYTEKEQTKLRNSRIIIFGLGGVGGMEAILCARSGIGHISGVDPDIFELSNINRQMIAVTSTMDKYKSESTEKYLKDINPFLSTNFHNVKVTESNVFELMEGHDLVLEALDDMPSRIVVHRAAKKLGIPSISMSGSPPHRGFVSSFYPDGISYEDALNIPTQGKSISDPEVTEFVHSIKKKRAQHSVTKGAPQAWADDFCNGKAGWIITPIRASLLASFSCHEATQILIGQKPLAPAPKGIYIDMGNLTNPVSVINPKCGYWEAYKI</sequence>
<dbReference type="Proteomes" id="UP000182521">
    <property type="component" value="Chromosome"/>
</dbReference>